<comment type="caution">
    <text evidence="8">The sequence shown here is derived from an EMBL/GenBank/DDBJ whole genome shotgun (WGS) entry which is preliminary data.</text>
</comment>
<keyword evidence="6" id="KW-0694">RNA-binding</keyword>
<dbReference type="Gene3D" id="3.30.920.30">
    <property type="entry name" value="Hypothetical protein"/>
    <property type="match status" value="1"/>
</dbReference>
<organism evidence="8 9">
    <name type="scientific">Catenibacterium faecis</name>
    <dbReference type="NCBI Taxonomy" id="2764323"/>
    <lineage>
        <taxon>Bacteria</taxon>
        <taxon>Bacillati</taxon>
        <taxon>Bacillota</taxon>
        <taxon>Erysipelotrichia</taxon>
        <taxon>Erysipelotrichales</taxon>
        <taxon>Coprobacillaceae</taxon>
        <taxon>Catenibacterium</taxon>
    </lineage>
</organism>
<sequence>MKARTYSIIEFKRILENNGYRFLRHAKGDHCIYSNGERTITIKRTHVNKMIARRLIREHDLKVED</sequence>
<protein>
    <submittedName>
        <fullName evidence="8">Type II toxin-antitoxin system HicA family toxin</fullName>
    </submittedName>
</protein>
<evidence type="ECO:0000256" key="7">
    <source>
        <dbReference type="ARBA" id="ARBA00023016"/>
    </source>
</evidence>
<evidence type="ECO:0000256" key="4">
    <source>
        <dbReference type="ARBA" id="ARBA00022759"/>
    </source>
</evidence>
<keyword evidence="3" id="KW-0540">Nuclease</keyword>
<evidence type="ECO:0000256" key="5">
    <source>
        <dbReference type="ARBA" id="ARBA00022801"/>
    </source>
</evidence>
<dbReference type="InterPro" id="IPR038570">
    <property type="entry name" value="HicA_sf"/>
</dbReference>
<evidence type="ECO:0000313" key="9">
    <source>
        <dbReference type="Proteomes" id="UP000603474"/>
    </source>
</evidence>
<keyword evidence="4" id="KW-0255">Endonuclease</keyword>
<accession>A0ABR7KDN3</accession>
<evidence type="ECO:0000313" key="8">
    <source>
        <dbReference type="EMBL" id="MBC6010837.1"/>
    </source>
</evidence>
<keyword evidence="9" id="KW-1185">Reference proteome</keyword>
<dbReference type="SUPFAM" id="SSF54786">
    <property type="entry name" value="YcfA/nrd intein domain"/>
    <property type="match status" value="1"/>
</dbReference>
<dbReference type="InterPro" id="IPR012933">
    <property type="entry name" value="HicA_mRNA_interferase"/>
</dbReference>
<comment type="similarity">
    <text evidence="1">Belongs to the HicA mRNA interferase family.</text>
</comment>
<keyword evidence="7" id="KW-0346">Stress response</keyword>
<dbReference type="RefSeq" id="WP_187012927.1">
    <property type="nucleotide sequence ID" value="NZ_JACRWG010000067.1"/>
</dbReference>
<evidence type="ECO:0000256" key="6">
    <source>
        <dbReference type="ARBA" id="ARBA00022884"/>
    </source>
</evidence>
<evidence type="ECO:0000256" key="1">
    <source>
        <dbReference type="ARBA" id="ARBA00006620"/>
    </source>
</evidence>
<keyword evidence="5" id="KW-0378">Hydrolase</keyword>
<dbReference type="Pfam" id="PF07927">
    <property type="entry name" value="HicA_toxin"/>
    <property type="match status" value="1"/>
</dbReference>
<name>A0ABR7KDN3_9FIRM</name>
<evidence type="ECO:0000256" key="3">
    <source>
        <dbReference type="ARBA" id="ARBA00022722"/>
    </source>
</evidence>
<proteinExistence type="inferred from homology"/>
<gene>
    <name evidence="8" type="ORF">H8909_11465</name>
</gene>
<evidence type="ECO:0000256" key="2">
    <source>
        <dbReference type="ARBA" id="ARBA00022649"/>
    </source>
</evidence>
<reference evidence="8 9" key="1">
    <citation type="submission" date="2020-08" db="EMBL/GenBank/DDBJ databases">
        <authorList>
            <person name="Liu C."/>
            <person name="Sun Q."/>
        </authorList>
    </citation>
    <scope>NUCLEOTIDE SEQUENCE [LARGE SCALE GENOMIC DNA]</scope>
    <source>
        <strain evidence="8 9">NSJ-22</strain>
    </source>
</reference>
<dbReference type="Proteomes" id="UP000603474">
    <property type="component" value="Unassembled WGS sequence"/>
</dbReference>
<keyword evidence="2" id="KW-1277">Toxin-antitoxin system</keyword>
<dbReference type="EMBL" id="JACRWG010000067">
    <property type="protein sequence ID" value="MBC6010837.1"/>
    <property type="molecule type" value="Genomic_DNA"/>
</dbReference>